<evidence type="ECO:0000256" key="1">
    <source>
        <dbReference type="SAM" id="Phobius"/>
    </source>
</evidence>
<evidence type="ECO:0000313" key="2">
    <source>
        <dbReference type="EMBL" id="ORX63807.1"/>
    </source>
</evidence>
<feature type="transmembrane region" description="Helical" evidence="1">
    <location>
        <begin position="17"/>
        <end position="37"/>
    </location>
</feature>
<reference evidence="2 3" key="2">
    <citation type="submission" date="2016-08" db="EMBL/GenBank/DDBJ databases">
        <title>Pervasive Adenine N6-methylation of Active Genes in Fungi.</title>
        <authorList>
            <consortium name="DOE Joint Genome Institute"/>
            <person name="Mondo S.J."/>
            <person name="Dannebaum R.O."/>
            <person name="Kuo R.C."/>
            <person name="Labutti K."/>
            <person name="Haridas S."/>
            <person name="Kuo A."/>
            <person name="Salamov A."/>
            <person name="Ahrendt S.R."/>
            <person name="Lipzen A."/>
            <person name="Sullivan W."/>
            <person name="Andreopoulos W.B."/>
            <person name="Clum A."/>
            <person name="Lindquist E."/>
            <person name="Daum C."/>
            <person name="Ramamoorthy G.K."/>
            <person name="Gryganskyi A."/>
            <person name="Culley D."/>
            <person name="Magnuson J.K."/>
            <person name="James T.Y."/>
            <person name="O'Malley M.A."/>
            <person name="Stajich J.E."/>
            <person name="Spatafora J.W."/>
            <person name="Visel A."/>
            <person name="Grigoriev I.V."/>
        </authorList>
    </citation>
    <scope>NUCLEOTIDE SEQUENCE [LARGE SCALE GENOMIC DNA]</scope>
    <source>
        <strain evidence="2 3">S4</strain>
    </source>
</reference>
<dbReference type="AlphaFoldDB" id="A0A1Y1VRB0"/>
<evidence type="ECO:0000313" key="3">
    <source>
        <dbReference type="Proteomes" id="UP000193944"/>
    </source>
</evidence>
<dbReference type="Proteomes" id="UP000193944">
    <property type="component" value="Unassembled WGS sequence"/>
</dbReference>
<name>A0A1Y1VRB0_9FUNG</name>
<keyword evidence="1" id="KW-0472">Membrane</keyword>
<proteinExistence type="predicted"/>
<protein>
    <recommendedName>
        <fullName evidence="4">DUF3533 domain-containing protein</fullName>
    </recommendedName>
</protein>
<sequence length="177" mass="20700">MNMIHTFTDKSKRQSKIIIYSFLIVIVLYGVSIVYGFTHISNFNESIKNIQILQDMNYNVHNLLSRSRMMSGLIGMGDMSVIGICLPTILMYLVQIEEIYIPLLAKYSLDPPSTYPIIIYNLDSTNGNVRTEYAHYNGYELVRRMMVYGRGIYDVPIEEWIERLQNGQNVLFDYRFR</sequence>
<accession>A0A1Y1VRB0</accession>
<dbReference type="EMBL" id="MCFG01000584">
    <property type="protein sequence ID" value="ORX63807.1"/>
    <property type="molecule type" value="Genomic_DNA"/>
</dbReference>
<gene>
    <name evidence="2" type="ORF">BCR32DRAFT_251420</name>
</gene>
<feature type="transmembrane region" description="Helical" evidence="1">
    <location>
        <begin position="73"/>
        <end position="94"/>
    </location>
</feature>
<evidence type="ECO:0008006" key="4">
    <source>
        <dbReference type="Google" id="ProtNLM"/>
    </source>
</evidence>
<reference evidence="2 3" key="1">
    <citation type="submission" date="2016-08" db="EMBL/GenBank/DDBJ databases">
        <title>A Parts List for Fungal Cellulosomes Revealed by Comparative Genomics.</title>
        <authorList>
            <consortium name="DOE Joint Genome Institute"/>
            <person name="Haitjema C.H."/>
            <person name="Gilmore S.P."/>
            <person name="Henske J.K."/>
            <person name="Solomon K.V."/>
            <person name="De Groot R."/>
            <person name="Kuo A."/>
            <person name="Mondo S.J."/>
            <person name="Salamov A.A."/>
            <person name="Labutti K."/>
            <person name="Zhao Z."/>
            <person name="Chiniquy J."/>
            <person name="Barry K."/>
            <person name="Brewer H.M."/>
            <person name="Purvine S.O."/>
            <person name="Wright A.T."/>
            <person name="Boxma B."/>
            <person name="Van Alen T."/>
            <person name="Hackstein J.H."/>
            <person name="Baker S.E."/>
            <person name="Grigoriev I.V."/>
            <person name="O'Malley M.A."/>
        </authorList>
    </citation>
    <scope>NUCLEOTIDE SEQUENCE [LARGE SCALE GENOMIC DNA]</scope>
    <source>
        <strain evidence="2 3">S4</strain>
    </source>
</reference>
<keyword evidence="3" id="KW-1185">Reference proteome</keyword>
<organism evidence="2 3">
    <name type="scientific">Anaeromyces robustus</name>
    <dbReference type="NCBI Taxonomy" id="1754192"/>
    <lineage>
        <taxon>Eukaryota</taxon>
        <taxon>Fungi</taxon>
        <taxon>Fungi incertae sedis</taxon>
        <taxon>Chytridiomycota</taxon>
        <taxon>Chytridiomycota incertae sedis</taxon>
        <taxon>Neocallimastigomycetes</taxon>
        <taxon>Neocallimastigales</taxon>
        <taxon>Neocallimastigaceae</taxon>
        <taxon>Anaeromyces</taxon>
    </lineage>
</organism>
<keyword evidence="1" id="KW-0812">Transmembrane</keyword>
<keyword evidence="1" id="KW-1133">Transmembrane helix</keyword>
<comment type="caution">
    <text evidence="2">The sequence shown here is derived from an EMBL/GenBank/DDBJ whole genome shotgun (WGS) entry which is preliminary data.</text>
</comment>
<dbReference type="STRING" id="1754192.A0A1Y1VRB0"/>
<dbReference type="OrthoDB" id="2156785at2759"/>